<accession>A0A362WWS5</accession>
<dbReference type="Proteomes" id="UP000251545">
    <property type="component" value="Unassembled WGS sequence"/>
</dbReference>
<organism evidence="1 2">
    <name type="scientific">Jejuia pallidilutea</name>
    <dbReference type="NCBI Taxonomy" id="504487"/>
    <lineage>
        <taxon>Bacteria</taxon>
        <taxon>Pseudomonadati</taxon>
        <taxon>Bacteroidota</taxon>
        <taxon>Flavobacteriia</taxon>
        <taxon>Flavobacteriales</taxon>
        <taxon>Flavobacteriaceae</taxon>
        <taxon>Jejuia</taxon>
    </lineage>
</organism>
<gene>
    <name evidence="1" type="ORF">CLV33_1247</name>
</gene>
<dbReference type="AlphaFoldDB" id="A0A362WWS5"/>
<name>A0A362WWS5_9FLAO</name>
<sequence length="152" mass="17766">MQFEPIMKILLPFILFTFFLSCECKNEPIEPTKIVELNNKEIFALTGTQYIVSEIKGPATNENLTFLKGKDFQFKKSGLIFSNNVEIGKWKNDRWINLDAVELKFLINVVSRNEMKVYSQYFDCKTESIIEESIYLTGNFESESEFSNRIDF</sequence>
<dbReference type="EMBL" id="PVEO01000024">
    <property type="protein sequence ID" value="PQV44407.1"/>
    <property type="molecule type" value="Genomic_DNA"/>
</dbReference>
<comment type="caution">
    <text evidence="1">The sequence shown here is derived from an EMBL/GenBank/DDBJ whole genome shotgun (WGS) entry which is preliminary data.</text>
</comment>
<evidence type="ECO:0000313" key="1">
    <source>
        <dbReference type="EMBL" id="PQV44407.1"/>
    </source>
</evidence>
<reference evidence="1 2" key="1">
    <citation type="submission" date="2018-02" db="EMBL/GenBank/DDBJ databases">
        <title>Genomic Encyclopedia of Archaeal and Bacterial Type Strains, Phase II (KMG-II): from individual species to whole genera.</title>
        <authorList>
            <person name="Goeker M."/>
        </authorList>
    </citation>
    <scope>NUCLEOTIDE SEQUENCE [LARGE SCALE GENOMIC DNA]</scope>
    <source>
        <strain evidence="1 2">DSM 21165</strain>
    </source>
</reference>
<evidence type="ECO:0000313" key="2">
    <source>
        <dbReference type="Proteomes" id="UP000251545"/>
    </source>
</evidence>
<protein>
    <submittedName>
        <fullName evidence="1">Uncharacterized protein</fullName>
    </submittedName>
</protein>
<proteinExistence type="predicted"/>